<accession>A0ABT8WQY1</accession>
<keyword evidence="2" id="KW-0472">Membrane</keyword>
<protein>
    <recommendedName>
        <fullName evidence="5">Phage abortive infection protein</fullName>
    </recommendedName>
</protein>
<proteinExistence type="predicted"/>
<reference evidence="3" key="1">
    <citation type="submission" date="2023-07" db="EMBL/GenBank/DDBJ databases">
        <title>Two novel species in the genus Flavivirga.</title>
        <authorList>
            <person name="Kwon K."/>
        </authorList>
    </citation>
    <scope>NUCLEOTIDE SEQUENCE</scope>
    <source>
        <strain evidence="3">KACC 14158</strain>
    </source>
</reference>
<feature type="coiled-coil region" evidence="1">
    <location>
        <begin position="40"/>
        <end position="67"/>
    </location>
</feature>
<evidence type="ECO:0000256" key="2">
    <source>
        <dbReference type="SAM" id="Phobius"/>
    </source>
</evidence>
<feature type="transmembrane region" description="Helical" evidence="2">
    <location>
        <begin position="20"/>
        <end position="38"/>
    </location>
</feature>
<dbReference type="RefSeq" id="WP_303302791.1">
    <property type="nucleotide sequence ID" value="NZ_BAABDA010000050.1"/>
</dbReference>
<keyword evidence="1" id="KW-0175">Coiled coil</keyword>
<sequence length="302" mass="36012">MQLTISLHHIKIFDFEPNWFDWLTLSLIIASILSAYLISESVYKREQKNIKKENQELENSENLLLKNNLLSIQKPIEKQIKSLEEYMQKKDFRLSFYSDIQVNFLQFISVKDIYKKYGFDNTENTKTINSLMTNLYSLYDFRDSLRSEVRTYIKKYNYHEQKFYKYRGLLYTKYFELCNLRAENIINESGIKKFSFNPNDKFMAEYTQLRFKTFNDNEIIDNNGLKNRNLLAERFVKPLIDISAKYIPEDYNAIETNDIANQVLSAFDDMEYVTSKHMNAIKGHIESLESVSSKIKKFEELD</sequence>
<keyword evidence="2" id="KW-1133">Transmembrane helix</keyword>
<comment type="caution">
    <text evidence="3">The sequence shown here is derived from an EMBL/GenBank/DDBJ whole genome shotgun (WGS) entry which is preliminary data.</text>
</comment>
<dbReference type="EMBL" id="JAUOEL010000005">
    <property type="protein sequence ID" value="MDO5975583.1"/>
    <property type="molecule type" value="Genomic_DNA"/>
</dbReference>
<dbReference type="Proteomes" id="UP001176806">
    <property type="component" value="Unassembled WGS sequence"/>
</dbReference>
<keyword evidence="2" id="KW-0812">Transmembrane</keyword>
<gene>
    <name evidence="3" type="ORF">Q4Q40_15420</name>
</gene>
<evidence type="ECO:0000313" key="4">
    <source>
        <dbReference type="Proteomes" id="UP001176806"/>
    </source>
</evidence>
<evidence type="ECO:0008006" key="5">
    <source>
        <dbReference type="Google" id="ProtNLM"/>
    </source>
</evidence>
<name>A0ABT8WQY1_9FLAO</name>
<keyword evidence="4" id="KW-1185">Reference proteome</keyword>
<organism evidence="3 4">
    <name type="scientific">Flavivirga jejuensis</name>
    <dbReference type="NCBI Taxonomy" id="870487"/>
    <lineage>
        <taxon>Bacteria</taxon>
        <taxon>Pseudomonadati</taxon>
        <taxon>Bacteroidota</taxon>
        <taxon>Flavobacteriia</taxon>
        <taxon>Flavobacteriales</taxon>
        <taxon>Flavobacteriaceae</taxon>
        <taxon>Flavivirga</taxon>
    </lineage>
</organism>
<evidence type="ECO:0000313" key="3">
    <source>
        <dbReference type="EMBL" id="MDO5975583.1"/>
    </source>
</evidence>
<evidence type="ECO:0000256" key="1">
    <source>
        <dbReference type="SAM" id="Coils"/>
    </source>
</evidence>